<accession>A0A918JFS8</accession>
<dbReference type="EMBL" id="BMXP01000001">
    <property type="protein sequence ID" value="GGW76522.1"/>
    <property type="molecule type" value="Genomic_DNA"/>
</dbReference>
<dbReference type="AlphaFoldDB" id="A0A918JFS8"/>
<evidence type="ECO:0000313" key="1">
    <source>
        <dbReference type="EMBL" id="GGW76522.1"/>
    </source>
</evidence>
<dbReference type="RefSeq" id="WP_189403639.1">
    <property type="nucleotide sequence ID" value="NZ_BMXP01000001.1"/>
</dbReference>
<dbReference type="Pfam" id="PF11042">
    <property type="entry name" value="DUF2750"/>
    <property type="match status" value="1"/>
</dbReference>
<comment type="caution">
    <text evidence="1">The sequence shown here is derived from an EMBL/GenBank/DDBJ whole genome shotgun (WGS) entry which is preliminary data.</text>
</comment>
<gene>
    <name evidence="1" type="ORF">GCM10007391_06490</name>
</gene>
<reference evidence="1" key="1">
    <citation type="journal article" date="2014" name="Int. J. Syst. Evol. Microbiol.">
        <title>Complete genome sequence of Corynebacterium casei LMG S-19264T (=DSM 44701T), isolated from a smear-ripened cheese.</title>
        <authorList>
            <consortium name="US DOE Joint Genome Institute (JGI-PGF)"/>
            <person name="Walter F."/>
            <person name="Albersmeier A."/>
            <person name="Kalinowski J."/>
            <person name="Ruckert C."/>
        </authorList>
    </citation>
    <scope>NUCLEOTIDE SEQUENCE</scope>
    <source>
        <strain evidence="1">KCTC 22164</strain>
    </source>
</reference>
<organism evidence="1 2">
    <name type="scientific">Alteromonas halophila</name>
    <dbReference type="NCBI Taxonomy" id="516698"/>
    <lineage>
        <taxon>Bacteria</taxon>
        <taxon>Pseudomonadati</taxon>
        <taxon>Pseudomonadota</taxon>
        <taxon>Gammaproteobacteria</taxon>
        <taxon>Alteromonadales</taxon>
        <taxon>Alteromonadaceae</taxon>
        <taxon>Alteromonas/Salinimonas group</taxon>
        <taxon>Alteromonas</taxon>
    </lineage>
</organism>
<evidence type="ECO:0008006" key="3">
    <source>
        <dbReference type="Google" id="ProtNLM"/>
    </source>
</evidence>
<proteinExistence type="predicted"/>
<dbReference type="Proteomes" id="UP000631300">
    <property type="component" value="Unassembled WGS sequence"/>
</dbReference>
<evidence type="ECO:0000313" key="2">
    <source>
        <dbReference type="Proteomes" id="UP000631300"/>
    </source>
</evidence>
<keyword evidence="2" id="KW-1185">Reference proteome</keyword>
<protein>
    <recommendedName>
        <fullName evidence="3">DUF2750 domain-containing protein</fullName>
    </recommendedName>
</protein>
<sequence>MFPDTLTESLPPHVIEQAQSLDAEERYGLFLTYVRKAKKVWLLKGAEGFVMMASTDSERLPVFAHRDLAKAWCDVMAQSNAVATDTQYEMVNLESFVSTWLPGLAKNHMSLVIGPAGAASEDQVVSAEELLADLTEHD</sequence>
<name>A0A918JFS8_9ALTE</name>
<reference evidence="1" key="2">
    <citation type="submission" date="2020-09" db="EMBL/GenBank/DDBJ databases">
        <authorList>
            <person name="Sun Q."/>
            <person name="Kim S."/>
        </authorList>
    </citation>
    <scope>NUCLEOTIDE SEQUENCE</scope>
    <source>
        <strain evidence="1">KCTC 22164</strain>
    </source>
</reference>
<dbReference type="InterPro" id="IPR021284">
    <property type="entry name" value="DUF2750"/>
</dbReference>